<protein>
    <submittedName>
        <fullName evidence="2">Uncharacterized protein</fullName>
    </submittedName>
</protein>
<evidence type="ECO:0000256" key="1">
    <source>
        <dbReference type="SAM" id="Phobius"/>
    </source>
</evidence>
<sequence length="409" mass="43698">MRQLRNDRHRLPLRPQQSGIALMAMLTLLTLLGLYVFVGQLSTTQFLTARALETTDALAQGRDALIADAIAQPSISDAGYLRLPDLGVDGFGVAAEGGGASANFAGNGQDRSVIGKLPWKTLTSGPLRSQGECLWYVVAGRFQNGVKTAVFNWDTQGQIDVIDGNGAVVASNLAALVVAPGRSLGGQARDLADAAYRQCGGNYDARNYLDTFDNANALSGEVNYFAGSTNNRVASGNNNKRFVMAETDFYNDRLVFITAADIFDPLIRRSDFSGEITSLLDNAVFQAHLQAIAVTGSKGTDNLLCNQAPNRAFCTNWKEMLFLTQLPAPAPISIDGAPSGNCSRVLIFAGRRGAGQSRNDGVERANKNNYLENPNLASFNVPTAAAANFSGVSVFDYRTPATDVVRCLP</sequence>
<name>A0A011Q7Z3_ACCRE</name>
<reference evidence="2" key="1">
    <citation type="submission" date="2014-02" db="EMBL/GenBank/DDBJ databases">
        <title>Expanding our view of genomic diversity in Candidatus Accumulibacter clades.</title>
        <authorList>
            <person name="Skennerton C.T."/>
            <person name="Barr J.J."/>
            <person name="Slater F.R."/>
            <person name="Bond P.L."/>
            <person name="Tyson G.W."/>
        </authorList>
    </citation>
    <scope>NUCLEOTIDE SEQUENCE [LARGE SCALE GENOMIC DNA]</scope>
</reference>
<gene>
    <name evidence="2" type="ORF">AW11_03603</name>
</gene>
<organism evidence="2 3">
    <name type="scientific">Accumulibacter regalis</name>
    <dbReference type="NCBI Taxonomy" id="522306"/>
    <lineage>
        <taxon>Bacteria</taxon>
        <taxon>Pseudomonadati</taxon>
        <taxon>Pseudomonadota</taxon>
        <taxon>Betaproteobacteria</taxon>
        <taxon>Candidatus Accumulibacter</taxon>
    </lineage>
</organism>
<feature type="transmembrane region" description="Helical" evidence="1">
    <location>
        <begin position="20"/>
        <end position="38"/>
    </location>
</feature>
<accession>A0A011Q7Z3</accession>
<dbReference type="EMBL" id="JEMY01000057">
    <property type="protein sequence ID" value="EXI85280.1"/>
    <property type="molecule type" value="Genomic_DNA"/>
</dbReference>
<dbReference type="PATRIC" id="fig|1454004.3.peg.3704"/>
<keyword evidence="1" id="KW-0812">Transmembrane</keyword>
<comment type="caution">
    <text evidence="2">The sequence shown here is derived from an EMBL/GenBank/DDBJ whole genome shotgun (WGS) entry which is preliminary data.</text>
</comment>
<evidence type="ECO:0000313" key="2">
    <source>
        <dbReference type="EMBL" id="EXI85280.1"/>
    </source>
</evidence>
<keyword evidence="3" id="KW-1185">Reference proteome</keyword>
<evidence type="ECO:0000313" key="3">
    <source>
        <dbReference type="Proteomes" id="UP000022141"/>
    </source>
</evidence>
<dbReference type="Proteomes" id="UP000022141">
    <property type="component" value="Unassembled WGS sequence"/>
</dbReference>
<keyword evidence="1" id="KW-0472">Membrane</keyword>
<dbReference type="AlphaFoldDB" id="A0A011Q7Z3"/>
<dbReference type="STRING" id="1454004.AW11_03603"/>
<dbReference type="eggNOG" id="ENOG5031KU1">
    <property type="taxonomic scope" value="Bacteria"/>
</dbReference>
<keyword evidence="1" id="KW-1133">Transmembrane helix</keyword>
<proteinExistence type="predicted"/>